<sequence length="113" mass="13654">MQIDKELFRKTYGAFVRSHLEYAVHAWRPWFKKDYLQHHQEQARATIMFKNLSHLPFETRLVELDLLPLNDRQLCDDLIQTYRIIRGRDCALEFADFFKLAETEHLRGHPIKL</sequence>
<reference evidence="1 2" key="2">
    <citation type="submission" date="2018-11" db="EMBL/GenBank/DDBJ databases">
        <authorList>
            <consortium name="Pathogen Informatics"/>
        </authorList>
    </citation>
    <scope>NUCLEOTIDE SEQUENCE [LARGE SCALE GENOMIC DNA]</scope>
    <source>
        <strain evidence="1 2">NST_G2</strain>
    </source>
</reference>
<name>A0A183TPZ5_SCHSO</name>
<evidence type="ECO:0000313" key="2">
    <source>
        <dbReference type="Proteomes" id="UP000275846"/>
    </source>
</evidence>
<keyword evidence="2" id="KW-1185">Reference proteome</keyword>
<accession>A0A183TPZ5</accession>
<reference evidence="3" key="1">
    <citation type="submission" date="2016-06" db="UniProtKB">
        <authorList>
            <consortium name="WormBaseParasite"/>
        </authorList>
    </citation>
    <scope>IDENTIFICATION</scope>
</reference>
<proteinExistence type="predicted"/>
<evidence type="ECO:0000313" key="3">
    <source>
        <dbReference type="WBParaSite" id="SSLN_0001924001-mRNA-1"/>
    </source>
</evidence>
<dbReference type="AlphaFoldDB" id="A0A183TPZ5"/>
<organism evidence="3">
    <name type="scientific">Schistocephalus solidus</name>
    <name type="common">Tapeworm</name>
    <dbReference type="NCBI Taxonomy" id="70667"/>
    <lineage>
        <taxon>Eukaryota</taxon>
        <taxon>Metazoa</taxon>
        <taxon>Spiralia</taxon>
        <taxon>Lophotrochozoa</taxon>
        <taxon>Platyhelminthes</taxon>
        <taxon>Cestoda</taxon>
        <taxon>Eucestoda</taxon>
        <taxon>Diphyllobothriidea</taxon>
        <taxon>Diphyllobothriidae</taxon>
        <taxon>Schistocephalus</taxon>
    </lineage>
</organism>
<dbReference type="EMBL" id="UYSU01044672">
    <property type="protein sequence ID" value="VDM04928.1"/>
    <property type="molecule type" value="Genomic_DNA"/>
</dbReference>
<dbReference type="OrthoDB" id="419189at2759"/>
<dbReference type="WBParaSite" id="SSLN_0001924001-mRNA-1">
    <property type="protein sequence ID" value="SSLN_0001924001-mRNA-1"/>
    <property type="gene ID" value="SSLN_0001924001"/>
</dbReference>
<dbReference type="Proteomes" id="UP000275846">
    <property type="component" value="Unassembled WGS sequence"/>
</dbReference>
<evidence type="ECO:0000313" key="1">
    <source>
        <dbReference type="EMBL" id="VDM04928.1"/>
    </source>
</evidence>
<gene>
    <name evidence="1" type="ORF">SSLN_LOCUS18542</name>
</gene>
<protein>
    <submittedName>
        <fullName evidence="3">Cilia- and flagella-associated protein 36</fullName>
    </submittedName>
</protein>